<comment type="similarity">
    <text evidence="1 8">Belongs to the thymidylate kinase family.</text>
</comment>
<evidence type="ECO:0000256" key="6">
    <source>
        <dbReference type="ARBA" id="ARBA00022840"/>
    </source>
</evidence>
<dbReference type="InterPro" id="IPR018094">
    <property type="entry name" value="Thymidylate_kinase"/>
</dbReference>
<evidence type="ECO:0000256" key="4">
    <source>
        <dbReference type="ARBA" id="ARBA00022741"/>
    </source>
</evidence>
<dbReference type="PANTHER" id="PTHR10344:SF4">
    <property type="entry name" value="UMP-CMP KINASE 2, MITOCHONDRIAL"/>
    <property type="match status" value="1"/>
</dbReference>
<evidence type="ECO:0000256" key="8">
    <source>
        <dbReference type="HAMAP-Rule" id="MF_00165"/>
    </source>
</evidence>
<comment type="catalytic activity">
    <reaction evidence="7 8">
        <text>dTMP + ATP = dTDP + ADP</text>
        <dbReference type="Rhea" id="RHEA:13517"/>
        <dbReference type="ChEBI" id="CHEBI:30616"/>
        <dbReference type="ChEBI" id="CHEBI:58369"/>
        <dbReference type="ChEBI" id="CHEBI:63528"/>
        <dbReference type="ChEBI" id="CHEBI:456216"/>
        <dbReference type="EC" id="2.7.4.9"/>
    </reaction>
</comment>
<sequence length="233" mass="26589">MQGKLMVITGIDGSGKTVQTKLLYERLLKEGYPAVITDFPQYGKTFFADMVAKYLKGKFGSADSVSPYLASLLYAGDRWECKEQINNWLGEGKIIVSNRYVCDNMAHQGGKISNPAEKESFFQWLDKLEHQVFAVPRSNLNILLYVPAEIAYHLIEKKEQRSYLSGEKKDIHEEDINHLRYAQQTFLEIAKGKKDWITIDCTGNGMLLSTQFIADKVWHAVKSTLQKQQQDTL</sequence>
<evidence type="ECO:0000256" key="3">
    <source>
        <dbReference type="ARBA" id="ARBA00022727"/>
    </source>
</evidence>
<keyword evidence="5 8" id="KW-0418">Kinase</keyword>
<name>A0ABQ0JWX2_9BACT</name>
<dbReference type="HAMAP" id="MF_00165">
    <property type="entry name" value="Thymidylate_kinase"/>
    <property type="match status" value="1"/>
</dbReference>
<protein>
    <recommendedName>
        <fullName evidence="8">Thymidylate kinase</fullName>
        <ecNumber evidence="8">2.7.4.9</ecNumber>
    </recommendedName>
    <alternativeName>
        <fullName evidence="8">dTMP kinase</fullName>
    </alternativeName>
</protein>
<accession>A0ABQ0JWX2</accession>
<keyword evidence="11" id="KW-1185">Reference proteome</keyword>
<dbReference type="Pfam" id="PF02223">
    <property type="entry name" value="Thymidylate_kin"/>
    <property type="match status" value="1"/>
</dbReference>
<dbReference type="InterPro" id="IPR039430">
    <property type="entry name" value="Thymidylate_kin-like_dom"/>
</dbReference>
<comment type="caution">
    <text evidence="10">The sequence shown here is derived from an EMBL/GenBank/DDBJ whole genome shotgun (WGS) entry which is preliminary data.</text>
</comment>
<dbReference type="GO" id="GO:0016301">
    <property type="term" value="F:kinase activity"/>
    <property type="evidence" value="ECO:0007669"/>
    <property type="project" value="UniProtKB-KW"/>
</dbReference>
<evidence type="ECO:0000256" key="5">
    <source>
        <dbReference type="ARBA" id="ARBA00022777"/>
    </source>
</evidence>
<dbReference type="CDD" id="cd01672">
    <property type="entry name" value="TMPK"/>
    <property type="match status" value="1"/>
</dbReference>
<organism evidence="10 11">
    <name type="scientific">Candidatus Brocadia sinica JPN1</name>
    <dbReference type="NCBI Taxonomy" id="1197129"/>
    <lineage>
        <taxon>Bacteria</taxon>
        <taxon>Pseudomonadati</taxon>
        <taxon>Planctomycetota</taxon>
        <taxon>Candidatus Brocadiia</taxon>
        <taxon>Candidatus Brocadiales</taxon>
        <taxon>Candidatus Brocadiaceae</taxon>
        <taxon>Candidatus Brocadia</taxon>
    </lineage>
</organism>
<comment type="function">
    <text evidence="8">Phosphorylation of dTMP to form dTDP in both de novo and salvage pathways of dTTP synthesis.</text>
</comment>
<gene>
    <name evidence="8" type="primary">tmk</name>
    <name evidence="10" type="ORF">BROSI_A1727</name>
</gene>
<dbReference type="EMBL" id="BAFN01000001">
    <property type="protein sequence ID" value="GAN33210.1"/>
    <property type="molecule type" value="Genomic_DNA"/>
</dbReference>
<dbReference type="SUPFAM" id="SSF52540">
    <property type="entry name" value="P-loop containing nucleoside triphosphate hydrolases"/>
    <property type="match status" value="1"/>
</dbReference>
<reference evidence="11" key="1">
    <citation type="journal article" date="2015" name="Genome Announc.">
        <title>Draft Genome Sequence of an Anaerobic Ammonium-Oxidizing Bacterium, "Candidatus Brocadia sinica".</title>
        <authorList>
            <person name="Oshiki M."/>
            <person name="Shinyako-Hata K."/>
            <person name="Satoh H."/>
            <person name="Okabe S."/>
        </authorList>
    </citation>
    <scope>NUCLEOTIDE SEQUENCE [LARGE SCALE GENOMIC DNA]</scope>
    <source>
        <strain evidence="11">JPN1</strain>
    </source>
</reference>
<evidence type="ECO:0000313" key="10">
    <source>
        <dbReference type="EMBL" id="GAN33210.1"/>
    </source>
</evidence>
<evidence type="ECO:0000256" key="2">
    <source>
        <dbReference type="ARBA" id="ARBA00022679"/>
    </source>
</evidence>
<evidence type="ECO:0000259" key="9">
    <source>
        <dbReference type="Pfam" id="PF02223"/>
    </source>
</evidence>
<evidence type="ECO:0000256" key="7">
    <source>
        <dbReference type="ARBA" id="ARBA00048743"/>
    </source>
</evidence>
<evidence type="ECO:0000313" key="11">
    <source>
        <dbReference type="Proteomes" id="UP000032309"/>
    </source>
</evidence>
<dbReference type="Proteomes" id="UP000032309">
    <property type="component" value="Unassembled WGS sequence"/>
</dbReference>
<keyword evidence="4 8" id="KW-0547">Nucleotide-binding</keyword>
<dbReference type="InterPro" id="IPR027417">
    <property type="entry name" value="P-loop_NTPase"/>
</dbReference>
<feature type="binding site" evidence="8">
    <location>
        <begin position="10"/>
        <end position="17"/>
    </location>
    <ligand>
        <name>ATP</name>
        <dbReference type="ChEBI" id="CHEBI:30616"/>
    </ligand>
</feature>
<evidence type="ECO:0000256" key="1">
    <source>
        <dbReference type="ARBA" id="ARBA00009776"/>
    </source>
</evidence>
<keyword evidence="6 8" id="KW-0067">ATP-binding</keyword>
<dbReference type="EC" id="2.7.4.9" evidence="8"/>
<dbReference type="PANTHER" id="PTHR10344">
    <property type="entry name" value="THYMIDYLATE KINASE"/>
    <property type="match status" value="1"/>
</dbReference>
<feature type="domain" description="Thymidylate kinase-like" evidence="9">
    <location>
        <begin position="8"/>
        <end position="202"/>
    </location>
</feature>
<keyword evidence="2 8" id="KW-0808">Transferase</keyword>
<dbReference type="Gene3D" id="3.40.50.300">
    <property type="entry name" value="P-loop containing nucleotide triphosphate hydrolases"/>
    <property type="match status" value="1"/>
</dbReference>
<dbReference type="RefSeq" id="WP_052563277.1">
    <property type="nucleotide sequence ID" value="NZ_BAFN01000001.1"/>
</dbReference>
<keyword evidence="3 8" id="KW-0545">Nucleotide biosynthesis</keyword>
<proteinExistence type="inferred from homology"/>